<comment type="caution">
    <text evidence="4">The sequence shown here is derived from an EMBL/GenBank/DDBJ whole genome shotgun (WGS) entry which is preliminary data.</text>
</comment>
<feature type="compositionally biased region" description="Polar residues" evidence="2">
    <location>
        <begin position="356"/>
        <end position="372"/>
    </location>
</feature>
<dbReference type="GO" id="GO:0031625">
    <property type="term" value="F:ubiquitin protein ligase binding"/>
    <property type="evidence" value="ECO:0007669"/>
    <property type="project" value="TreeGrafter"/>
</dbReference>
<dbReference type="Gene3D" id="2.60.40.640">
    <property type="match status" value="2"/>
</dbReference>
<accession>A0AAE8SQP9</accession>
<protein>
    <submittedName>
        <fullName evidence="4">Related to pH-response regulator protein palF/RIM8</fullName>
    </submittedName>
</protein>
<organism evidence="4 5">
    <name type="scientific">Cephalotrichum gorgonifer</name>
    <dbReference type="NCBI Taxonomy" id="2041049"/>
    <lineage>
        <taxon>Eukaryota</taxon>
        <taxon>Fungi</taxon>
        <taxon>Dikarya</taxon>
        <taxon>Ascomycota</taxon>
        <taxon>Pezizomycotina</taxon>
        <taxon>Sordariomycetes</taxon>
        <taxon>Hypocreomycetidae</taxon>
        <taxon>Microascales</taxon>
        <taxon>Microascaceae</taxon>
        <taxon>Cephalotrichum</taxon>
    </lineage>
</organism>
<name>A0AAE8SQP9_9PEZI</name>
<dbReference type="InterPro" id="IPR014756">
    <property type="entry name" value="Ig_E-set"/>
</dbReference>
<dbReference type="PANTHER" id="PTHR11188:SF161">
    <property type="entry name" value="PH-RESPONSE REGULATOR PROTEIN PALF_RIM8"/>
    <property type="match status" value="1"/>
</dbReference>
<feature type="domain" description="Arrestin C-terminal-like" evidence="3">
    <location>
        <begin position="304"/>
        <end position="454"/>
    </location>
</feature>
<feature type="region of interest" description="Disordered" evidence="2">
    <location>
        <begin position="200"/>
        <end position="284"/>
    </location>
</feature>
<dbReference type="SUPFAM" id="SSF81296">
    <property type="entry name" value="E set domains"/>
    <property type="match status" value="1"/>
</dbReference>
<feature type="compositionally biased region" description="Polar residues" evidence="2">
    <location>
        <begin position="525"/>
        <end position="536"/>
    </location>
</feature>
<keyword evidence="5" id="KW-1185">Reference proteome</keyword>
<gene>
    <name evidence="4" type="ORF">DNG_00256</name>
</gene>
<reference evidence="4" key="1">
    <citation type="submission" date="2018-03" db="EMBL/GenBank/DDBJ databases">
        <authorList>
            <person name="Guldener U."/>
        </authorList>
    </citation>
    <scope>NUCLEOTIDE SEQUENCE</scope>
</reference>
<proteinExistence type="inferred from homology"/>
<feature type="compositionally biased region" description="Basic residues" evidence="2">
    <location>
        <begin position="202"/>
        <end position="216"/>
    </location>
</feature>
<feature type="compositionally biased region" description="Gly residues" evidence="2">
    <location>
        <begin position="749"/>
        <end position="759"/>
    </location>
</feature>
<dbReference type="InterPro" id="IPR011021">
    <property type="entry name" value="Arrestin-like_N"/>
</dbReference>
<feature type="compositionally biased region" description="Low complexity" evidence="2">
    <location>
        <begin position="664"/>
        <end position="673"/>
    </location>
</feature>
<comment type="similarity">
    <text evidence="1">Belongs to the arrestin family. PalF/RIM8 subfamily.</text>
</comment>
<dbReference type="InterPro" id="IPR014752">
    <property type="entry name" value="Arrestin-like_C"/>
</dbReference>
<feature type="compositionally biased region" description="Polar residues" evidence="2">
    <location>
        <begin position="248"/>
        <end position="284"/>
    </location>
</feature>
<dbReference type="AlphaFoldDB" id="A0AAE8SQP9"/>
<evidence type="ECO:0000256" key="1">
    <source>
        <dbReference type="ARBA" id="ARBA00037950"/>
    </source>
</evidence>
<feature type="region of interest" description="Disordered" evidence="2">
    <location>
        <begin position="355"/>
        <end position="382"/>
    </location>
</feature>
<feature type="compositionally biased region" description="Low complexity" evidence="2">
    <location>
        <begin position="598"/>
        <end position="608"/>
    </location>
</feature>
<dbReference type="Pfam" id="PF00339">
    <property type="entry name" value="Arrestin_N"/>
    <property type="match status" value="1"/>
</dbReference>
<feature type="compositionally biased region" description="Pro residues" evidence="2">
    <location>
        <begin position="588"/>
        <end position="597"/>
    </location>
</feature>
<dbReference type="GO" id="GO:0070086">
    <property type="term" value="P:ubiquitin-dependent endocytosis"/>
    <property type="evidence" value="ECO:0007669"/>
    <property type="project" value="TreeGrafter"/>
</dbReference>
<feature type="region of interest" description="Disordered" evidence="2">
    <location>
        <begin position="520"/>
        <end position="806"/>
    </location>
</feature>
<evidence type="ECO:0000313" key="5">
    <source>
        <dbReference type="Proteomes" id="UP001187682"/>
    </source>
</evidence>
<feature type="compositionally biased region" description="Low complexity" evidence="2">
    <location>
        <begin position="373"/>
        <end position="382"/>
    </location>
</feature>
<dbReference type="GO" id="GO:0005886">
    <property type="term" value="C:plasma membrane"/>
    <property type="evidence" value="ECO:0007669"/>
    <property type="project" value="TreeGrafter"/>
</dbReference>
<dbReference type="GO" id="GO:0005829">
    <property type="term" value="C:cytosol"/>
    <property type="evidence" value="ECO:0007669"/>
    <property type="project" value="TreeGrafter"/>
</dbReference>
<dbReference type="SMART" id="SM01017">
    <property type="entry name" value="Arrestin_C"/>
    <property type="match status" value="1"/>
</dbReference>
<feature type="compositionally biased region" description="Basic and acidic residues" evidence="2">
    <location>
        <begin position="721"/>
        <end position="732"/>
    </location>
</feature>
<evidence type="ECO:0000313" key="4">
    <source>
        <dbReference type="EMBL" id="SPN96736.1"/>
    </source>
</evidence>
<sequence length="806" mass="86132">MGMRASQSPPEDSSSSSRSLLSRFILPLRSVKRTLDDFHIRPDEPHRTYSAGDHVRGAVVLTVTKPIRITHLVVKLHGFVRVAEDGKSAVSSQPVLPGMVPPVKGYATLFEDDRQVLSGDGRLEVGRYEFRFDLKFPDEILPSSIDFAQGTISYNISATLTRPTTISPTIQCDRKVSLMEKVDVGLVNPPRQRTIFLEPISKKTRRKNTSRHGRRSAVREPVVEPSSDVDSVGPSTLSEDLSLGRPQSVAQTGPAQVDTRSIVSGDSNFSGSTGASRTTTDVLSQASSPTVIRSASLAKLQAVDAKTITATIDLPKGGYLPGDTIPVRVTVQHIKRIKSMHGVIVTLYRMGRLNPSGAQSSSSNTPTANSQGSWKKSSRSTPKTTTIYRKDLCQTMAPLLIDPKSLSTVVSVSVKVPEDSFPTIRGVPRELLTFRYHVEVIVDLGGRLEGQLQGSGAGPQTRSGVFTGDGGAMEGGNSMYTSWLTNVVNTDHLRTEKGVIYDGIEIVVGTVDSTRLRGKVRRTLSHPNASSTSQEEVYSPQRGDAPEYPNTNGNHYPTPRLPSSNYTTTPPPPPPDEHPSPALRHPHSPPPPPPPLPATHQPAHSRSPPSAPAPEYVPRANLPDVNNLSEKERVRWQEQLLLPSRPPQGPSEAAPTAPSPSDPGPSASAPSAPLGENIYDADDARSAPSAPSAPPPDDPAEPEGPSAPTLDDVEAPLSPNEPDKLEVERQRLMNEASAPPEFPSDSGASGSGGGVGSSSGAGQASTEEPSAPVLPDEEEYGAHYAYSAVEEGRGGGSSEPLPRYER</sequence>
<dbReference type="EMBL" id="ONZQ02000001">
    <property type="protein sequence ID" value="SPN96736.1"/>
    <property type="molecule type" value="Genomic_DNA"/>
</dbReference>
<evidence type="ECO:0000259" key="3">
    <source>
        <dbReference type="SMART" id="SM01017"/>
    </source>
</evidence>
<dbReference type="PANTHER" id="PTHR11188">
    <property type="entry name" value="ARRESTIN DOMAIN CONTAINING PROTEIN"/>
    <property type="match status" value="1"/>
</dbReference>
<dbReference type="Pfam" id="PF02752">
    <property type="entry name" value="Arrestin_C"/>
    <property type="match status" value="1"/>
</dbReference>
<dbReference type="InterPro" id="IPR011022">
    <property type="entry name" value="Arrestin_C-like"/>
</dbReference>
<dbReference type="InterPro" id="IPR050357">
    <property type="entry name" value="Arrestin_domain-protein"/>
</dbReference>
<dbReference type="Proteomes" id="UP001187682">
    <property type="component" value="Unassembled WGS sequence"/>
</dbReference>
<dbReference type="GO" id="GO:0030674">
    <property type="term" value="F:protein-macromolecule adaptor activity"/>
    <property type="evidence" value="ECO:0007669"/>
    <property type="project" value="TreeGrafter"/>
</dbReference>
<feature type="compositionally biased region" description="Low complexity" evidence="2">
    <location>
        <begin position="223"/>
        <end position="235"/>
    </location>
</feature>
<evidence type="ECO:0000256" key="2">
    <source>
        <dbReference type="SAM" id="MobiDB-lite"/>
    </source>
</evidence>